<evidence type="ECO:0000256" key="5">
    <source>
        <dbReference type="ARBA" id="ARBA00023136"/>
    </source>
</evidence>
<gene>
    <name evidence="8" type="ORF">IAB74_08560</name>
</gene>
<dbReference type="SUPFAM" id="SSF56281">
    <property type="entry name" value="Metallo-hydrolase/oxidoreductase"/>
    <property type="match status" value="1"/>
</dbReference>
<dbReference type="NCBIfam" id="TIGR00361">
    <property type="entry name" value="ComEC_Rec2"/>
    <property type="match status" value="1"/>
</dbReference>
<dbReference type="InterPro" id="IPR004797">
    <property type="entry name" value="Competence_ComEC/Rec2"/>
</dbReference>
<feature type="transmembrane region" description="Helical" evidence="6">
    <location>
        <begin position="361"/>
        <end position="388"/>
    </location>
</feature>
<comment type="caution">
    <text evidence="8">The sequence shown here is derived from an EMBL/GenBank/DDBJ whole genome shotgun (WGS) entry which is preliminary data.</text>
</comment>
<evidence type="ECO:0000256" key="3">
    <source>
        <dbReference type="ARBA" id="ARBA00022692"/>
    </source>
</evidence>
<dbReference type="InterPro" id="IPR036866">
    <property type="entry name" value="RibonucZ/Hydroxyglut_hydro"/>
</dbReference>
<dbReference type="Pfam" id="PF03772">
    <property type="entry name" value="Competence"/>
    <property type="match status" value="1"/>
</dbReference>
<keyword evidence="2" id="KW-1003">Cell membrane</keyword>
<evidence type="ECO:0000256" key="4">
    <source>
        <dbReference type="ARBA" id="ARBA00022989"/>
    </source>
</evidence>
<feature type="transmembrane region" description="Helical" evidence="6">
    <location>
        <begin position="460"/>
        <end position="479"/>
    </location>
</feature>
<evidence type="ECO:0000256" key="1">
    <source>
        <dbReference type="ARBA" id="ARBA00004651"/>
    </source>
</evidence>
<dbReference type="InterPro" id="IPR035681">
    <property type="entry name" value="ComA-like_MBL"/>
</dbReference>
<dbReference type="GO" id="GO:0030420">
    <property type="term" value="P:establishment of competence for transformation"/>
    <property type="evidence" value="ECO:0007669"/>
    <property type="project" value="InterPro"/>
</dbReference>
<feature type="domain" description="Metallo-beta-lactamase" evidence="7">
    <location>
        <begin position="520"/>
        <end position="707"/>
    </location>
</feature>
<dbReference type="InterPro" id="IPR052159">
    <property type="entry name" value="Competence_DNA_uptake"/>
</dbReference>
<keyword evidence="3 6" id="KW-0812">Transmembrane</keyword>
<evidence type="ECO:0000313" key="9">
    <source>
        <dbReference type="Proteomes" id="UP000886796"/>
    </source>
</evidence>
<feature type="transmembrane region" description="Helical" evidence="6">
    <location>
        <begin position="435"/>
        <end position="454"/>
    </location>
</feature>
<dbReference type="InterPro" id="IPR004477">
    <property type="entry name" value="ComEC_N"/>
</dbReference>
<name>A0A9D1CMP6_9FIRM</name>
<evidence type="ECO:0000256" key="2">
    <source>
        <dbReference type="ARBA" id="ARBA00022475"/>
    </source>
</evidence>
<evidence type="ECO:0000256" key="6">
    <source>
        <dbReference type="SAM" id="Phobius"/>
    </source>
</evidence>
<feature type="transmembrane region" description="Helical" evidence="6">
    <location>
        <begin position="226"/>
        <end position="246"/>
    </location>
</feature>
<protein>
    <submittedName>
        <fullName evidence="8">DNA internalization-related competence protein ComEC/Rec2</fullName>
    </submittedName>
</protein>
<dbReference type="Proteomes" id="UP000886796">
    <property type="component" value="Unassembled WGS sequence"/>
</dbReference>
<feature type="transmembrane region" description="Helical" evidence="6">
    <location>
        <begin position="400"/>
        <end position="423"/>
    </location>
</feature>
<dbReference type="PANTHER" id="PTHR30619:SF1">
    <property type="entry name" value="RECOMBINATION PROTEIN 2"/>
    <property type="match status" value="1"/>
</dbReference>
<dbReference type="AlphaFoldDB" id="A0A9D1CMP6"/>
<dbReference type="SMART" id="SM00849">
    <property type="entry name" value="Lactamase_B"/>
    <property type="match status" value="1"/>
</dbReference>
<dbReference type="EMBL" id="DVFK01000113">
    <property type="protein sequence ID" value="HIQ68542.1"/>
    <property type="molecule type" value="Genomic_DNA"/>
</dbReference>
<dbReference type="NCBIfam" id="TIGR00360">
    <property type="entry name" value="ComEC_N-term"/>
    <property type="match status" value="1"/>
</dbReference>
<comment type="subcellular location">
    <subcellularLocation>
        <location evidence="1">Cell membrane</location>
        <topology evidence="1">Multi-pass membrane protein</topology>
    </subcellularLocation>
</comment>
<dbReference type="InterPro" id="IPR001279">
    <property type="entry name" value="Metallo-B-lactamas"/>
</dbReference>
<feature type="transmembrane region" description="Helical" evidence="6">
    <location>
        <begin position="486"/>
        <end position="504"/>
    </location>
</feature>
<sequence length="742" mass="81144">MRKLMWFTLGFAAIAGLGMFLTDPLQRLILALLCLTLGVFFRILSPSWGRVVLMAMAGGTVGALWLFAYGQVYLSPLEALDGKSQALVIEASDYPVETQRGQTADGYVTLAGRSYKIRFYLDQGETVCPGDKIHGTFSLRFTPEMDNAYYPGLGIFLMGYPVGNPVVVPGDPLPWQYFPAQLRRSAMDTIANLFPSDTAGFAQALLLGQTENMSAETDRILEQSGIRHVVAVSGLHVSILFGLVHLLTRRKRWLTALVGIPVLLLFSGVAGFSPSIVRACAMQVLMILAMLWEREYDPPTALAFGAGILLLWNPYTITSVSFQLSVGSMAGIFLISGKIRGYLMDRKRLGRWNRKTLPGRIAAWGAASFSVTMGAMLITTPICAYYFGTVSLVSPISNLLLLWLITWIFYGIILCLLVAGFLAPLAGFLAQVVSWGIRIVLGGAKVLGNLPYATISTENVYLLGFLVFAYVLVILFLFLRPRKPRILCVCLAIGLVSSIFFSTLERFTGSYRVTVLDVGQGQCVLIQSGRDCFVVDCGSQSGDWVGELAVDALKEQGISQITGLILTHYDYDHASGVRDLMELVDTDTLYLPHTPDADRSLAQGAEQVYWISTVLELPCGTGKITILPGEKDSTDNESSLCILFQAENCDILITGDRDQNGEEYLLEQIDLPRLDVLIVGHHGADSSTGLPLLEKTRPDTAVISVGANNSYGHPQPQVLQRLELFGCRVLRTDQNGTIVLRG</sequence>
<feature type="transmembrane region" description="Helical" evidence="6">
    <location>
        <begin position="253"/>
        <end position="270"/>
    </location>
</feature>
<dbReference type="GO" id="GO:0005886">
    <property type="term" value="C:plasma membrane"/>
    <property type="evidence" value="ECO:0007669"/>
    <property type="project" value="UniProtKB-SubCell"/>
</dbReference>
<evidence type="ECO:0000313" key="8">
    <source>
        <dbReference type="EMBL" id="HIQ68542.1"/>
    </source>
</evidence>
<accession>A0A9D1CMP6</accession>
<evidence type="ECO:0000259" key="7">
    <source>
        <dbReference type="SMART" id="SM00849"/>
    </source>
</evidence>
<keyword evidence="5 6" id="KW-0472">Membrane</keyword>
<dbReference type="Gene3D" id="3.60.15.10">
    <property type="entry name" value="Ribonuclease Z/Hydroxyacylglutathione hydrolase-like"/>
    <property type="match status" value="1"/>
</dbReference>
<feature type="transmembrane region" description="Helical" evidence="6">
    <location>
        <begin position="28"/>
        <end position="44"/>
    </location>
</feature>
<organism evidence="8 9">
    <name type="scientific">Candidatus Faecousia excrementigallinarum</name>
    <dbReference type="NCBI Taxonomy" id="2840806"/>
    <lineage>
        <taxon>Bacteria</taxon>
        <taxon>Bacillati</taxon>
        <taxon>Bacillota</taxon>
        <taxon>Clostridia</taxon>
        <taxon>Eubacteriales</taxon>
        <taxon>Oscillospiraceae</taxon>
        <taxon>Faecousia</taxon>
    </lineage>
</organism>
<reference evidence="8" key="2">
    <citation type="journal article" date="2021" name="PeerJ">
        <title>Extensive microbial diversity within the chicken gut microbiome revealed by metagenomics and culture.</title>
        <authorList>
            <person name="Gilroy R."/>
            <person name="Ravi A."/>
            <person name="Getino M."/>
            <person name="Pursley I."/>
            <person name="Horton D.L."/>
            <person name="Alikhan N.F."/>
            <person name="Baker D."/>
            <person name="Gharbi K."/>
            <person name="Hall N."/>
            <person name="Watson M."/>
            <person name="Adriaenssens E.M."/>
            <person name="Foster-Nyarko E."/>
            <person name="Jarju S."/>
            <person name="Secka A."/>
            <person name="Antonio M."/>
            <person name="Oren A."/>
            <person name="Chaudhuri R.R."/>
            <person name="La Ragione R."/>
            <person name="Hildebrand F."/>
            <person name="Pallen M.J."/>
        </authorList>
    </citation>
    <scope>NUCLEOTIDE SEQUENCE</scope>
    <source>
        <strain evidence="8">13361</strain>
    </source>
</reference>
<dbReference type="PANTHER" id="PTHR30619">
    <property type="entry name" value="DNA INTERNALIZATION/COMPETENCE PROTEIN COMEC/REC2"/>
    <property type="match status" value="1"/>
</dbReference>
<reference evidence="8" key="1">
    <citation type="submission" date="2020-10" db="EMBL/GenBank/DDBJ databases">
        <authorList>
            <person name="Gilroy R."/>
        </authorList>
    </citation>
    <scope>NUCLEOTIDE SEQUENCE</scope>
    <source>
        <strain evidence="8">13361</strain>
    </source>
</reference>
<dbReference type="CDD" id="cd07731">
    <property type="entry name" value="ComA-like_MBL-fold"/>
    <property type="match status" value="1"/>
</dbReference>
<proteinExistence type="predicted"/>
<dbReference type="Pfam" id="PF00753">
    <property type="entry name" value="Lactamase_B"/>
    <property type="match status" value="1"/>
</dbReference>
<keyword evidence="4 6" id="KW-1133">Transmembrane helix</keyword>
<feature type="transmembrane region" description="Helical" evidence="6">
    <location>
        <begin position="51"/>
        <end position="74"/>
    </location>
</feature>
<feature type="transmembrane region" description="Helical" evidence="6">
    <location>
        <begin position="321"/>
        <end position="340"/>
    </location>
</feature>